<sequence length="74" mass="8902">MIGRCILNISLAGHGTHHHYRRGANDDYWIIQRSQHGRKKTLKSQSFFFKETKFDNNKQLQNFHNEDIFIEKQK</sequence>
<evidence type="ECO:0000313" key="2">
    <source>
        <dbReference type="Proteomes" id="UP000790347"/>
    </source>
</evidence>
<comment type="caution">
    <text evidence="1">The sequence shown here is derived from an EMBL/GenBank/DDBJ whole genome shotgun (WGS) entry which is preliminary data.</text>
</comment>
<keyword evidence="2" id="KW-1185">Reference proteome</keyword>
<reference evidence="1" key="2">
    <citation type="journal article" date="2022" name="Res Sq">
        <title>Comparative Genomics Reveals Insights into the Divergent Evolution of Astigmatic Mites and Household Pest Adaptations.</title>
        <authorList>
            <person name="Xiong Q."/>
            <person name="Wan A.T.-Y."/>
            <person name="Liu X.-Y."/>
            <person name="Fung C.S.-H."/>
            <person name="Xiao X."/>
            <person name="Malainual N."/>
            <person name="Hou J."/>
            <person name="Wang L."/>
            <person name="Wang M."/>
            <person name="Yang K."/>
            <person name="Cui Y."/>
            <person name="Leung E."/>
            <person name="Nong W."/>
            <person name="Shin S.-K."/>
            <person name="Au S."/>
            <person name="Jeong K.Y."/>
            <person name="Chew F.T."/>
            <person name="Hui J."/>
            <person name="Leung T.F."/>
            <person name="Tungtrongchitr A."/>
            <person name="Zhong N."/>
            <person name="Liu Z."/>
            <person name="Tsui S."/>
        </authorList>
    </citation>
    <scope>NUCLEOTIDE SEQUENCE</scope>
    <source>
        <strain evidence="1">Derf</strain>
        <tissue evidence="1">Whole organism</tissue>
    </source>
</reference>
<protein>
    <submittedName>
        <fullName evidence="1">Uncharacterized protein</fullName>
    </submittedName>
</protein>
<organism evidence="1 2">
    <name type="scientific">Dermatophagoides farinae</name>
    <name type="common">American house dust mite</name>
    <dbReference type="NCBI Taxonomy" id="6954"/>
    <lineage>
        <taxon>Eukaryota</taxon>
        <taxon>Metazoa</taxon>
        <taxon>Ecdysozoa</taxon>
        <taxon>Arthropoda</taxon>
        <taxon>Chelicerata</taxon>
        <taxon>Arachnida</taxon>
        <taxon>Acari</taxon>
        <taxon>Acariformes</taxon>
        <taxon>Sarcoptiformes</taxon>
        <taxon>Astigmata</taxon>
        <taxon>Psoroptidia</taxon>
        <taxon>Analgoidea</taxon>
        <taxon>Pyroglyphidae</taxon>
        <taxon>Dermatophagoidinae</taxon>
        <taxon>Dermatophagoides</taxon>
    </lineage>
</organism>
<proteinExistence type="predicted"/>
<dbReference type="EMBL" id="ASGP02000002">
    <property type="protein sequence ID" value="KAH9520975.1"/>
    <property type="molecule type" value="Genomic_DNA"/>
</dbReference>
<reference evidence="1" key="1">
    <citation type="submission" date="2013-05" db="EMBL/GenBank/DDBJ databases">
        <authorList>
            <person name="Yim A.K.Y."/>
            <person name="Chan T.F."/>
            <person name="Ji K.M."/>
            <person name="Liu X.Y."/>
            <person name="Zhou J.W."/>
            <person name="Li R.Q."/>
            <person name="Yang K.Y."/>
            <person name="Li J."/>
            <person name="Li M."/>
            <person name="Law P.T.W."/>
            <person name="Wu Y.L."/>
            <person name="Cai Z.L."/>
            <person name="Qin H."/>
            <person name="Bao Y."/>
            <person name="Leung R.K.K."/>
            <person name="Ng P.K.S."/>
            <person name="Zou J."/>
            <person name="Zhong X.J."/>
            <person name="Ran P.X."/>
            <person name="Zhong N.S."/>
            <person name="Liu Z.G."/>
            <person name="Tsui S.K.W."/>
        </authorList>
    </citation>
    <scope>NUCLEOTIDE SEQUENCE</scope>
    <source>
        <strain evidence="1">Derf</strain>
        <tissue evidence="1">Whole organism</tissue>
    </source>
</reference>
<dbReference type="AlphaFoldDB" id="A0A922LAC2"/>
<gene>
    <name evidence="1" type="ORF">DERF_004650</name>
</gene>
<evidence type="ECO:0000313" key="1">
    <source>
        <dbReference type="EMBL" id="KAH9520975.1"/>
    </source>
</evidence>
<accession>A0A922LAC2</accession>
<dbReference type="Proteomes" id="UP000790347">
    <property type="component" value="Unassembled WGS sequence"/>
</dbReference>
<name>A0A922LAC2_DERFA</name>